<keyword evidence="3" id="KW-1185">Reference proteome</keyword>
<sequence>MWDSESTTVQEIDDIGKKPQTHPSTEKIWGKKLAQRLKKKREATILKHHETSAHLHDILLPYRDRNY</sequence>
<reference evidence="3" key="1">
    <citation type="journal article" date="2014" name="Nat. Genet.">
        <title>Genome of the human hookworm Necator americanus.</title>
        <authorList>
            <person name="Tang Y.T."/>
            <person name="Gao X."/>
            <person name="Rosa B.A."/>
            <person name="Abubucker S."/>
            <person name="Hallsworth-Pepin K."/>
            <person name="Martin J."/>
            <person name="Tyagi R."/>
            <person name="Heizer E."/>
            <person name="Zhang X."/>
            <person name="Bhonagiri-Palsikar V."/>
            <person name="Minx P."/>
            <person name="Warren W.C."/>
            <person name="Wang Q."/>
            <person name="Zhan B."/>
            <person name="Hotez P.J."/>
            <person name="Sternberg P.W."/>
            <person name="Dougall A."/>
            <person name="Gaze S.T."/>
            <person name="Mulvenna J."/>
            <person name="Sotillo J."/>
            <person name="Ranganathan S."/>
            <person name="Rabelo E.M."/>
            <person name="Wilson R.K."/>
            <person name="Felgner P.L."/>
            <person name="Bethony J."/>
            <person name="Hawdon J.M."/>
            <person name="Gasser R.B."/>
            <person name="Loukas A."/>
            <person name="Mitreva M."/>
        </authorList>
    </citation>
    <scope>NUCLEOTIDE SEQUENCE [LARGE SCALE GENOMIC DNA]</scope>
</reference>
<dbReference type="Proteomes" id="UP000053676">
    <property type="component" value="Unassembled WGS sequence"/>
</dbReference>
<accession>W2SXP1</accession>
<proteinExistence type="predicted"/>
<gene>
    <name evidence="2" type="ORF">NECAME_04079</name>
</gene>
<dbReference type="AlphaFoldDB" id="W2SXP1"/>
<dbReference type="KEGG" id="nai:NECAME_04079"/>
<feature type="compositionally biased region" description="Polar residues" evidence="1">
    <location>
        <begin position="1"/>
        <end position="10"/>
    </location>
</feature>
<protein>
    <submittedName>
        <fullName evidence="2">Uncharacterized protein</fullName>
    </submittedName>
</protein>
<evidence type="ECO:0000313" key="2">
    <source>
        <dbReference type="EMBL" id="ETN74400.1"/>
    </source>
</evidence>
<evidence type="ECO:0000256" key="1">
    <source>
        <dbReference type="SAM" id="MobiDB-lite"/>
    </source>
</evidence>
<dbReference type="EMBL" id="KI660365">
    <property type="protein sequence ID" value="ETN74400.1"/>
    <property type="molecule type" value="Genomic_DNA"/>
</dbReference>
<feature type="region of interest" description="Disordered" evidence="1">
    <location>
        <begin position="1"/>
        <end position="25"/>
    </location>
</feature>
<organism evidence="2 3">
    <name type="scientific">Necator americanus</name>
    <name type="common">Human hookworm</name>
    <dbReference type="NCBI Taxonomy" id="51031"/>
    <lineage>
        <taxon>Eukaryota</taxon>
        <taxon>Metazoa</taxon>
        <taxon>Ecdysozoa</taxon>
        <taxon>Nematoda</taxon>
        <taxon>Chromadorea</taxon>
        <taxon>Rhabditida</taxon>
        <taxon>Rhabditina</taxon>
        <taxon>Rhabditomorpha</taxon>
        <taxon>Strongyloidea</taxon>
        <taxon>Ancylostomatidae</taxon>
        <taxon>Bunostominae</taxon>
        <taxon>Necator</taxon>
    </lineage>
</organism>
<evidence type="ECO:0000313" key="3">
    <source>
        <dbReference type="Proteomes" id="UP000053676"/>
    </source>
</evidence>
<name>W2SXP1_NECAM</name>